<sequence>MITTIAAALIRAPVLFFILDGLSWIPTEVRTDAGCLDIWVKGASAAPVPTGSKAASVRSADVAPQHVTICQSWVAHSQARTGNRDRIKQPGGAQQWAAGVERGLGPLGADR</sequence>
<dbReference type="AlphaFoldDB" id="A0A7W6GSW0"/>
<protein>
    <submittedName>
        <fullName evidence="1">Uncharacterized protein</fullName>
    </submittedName>
</protein>
<proteinExistence type="predicted"/>
<keyword evidence="2" id="KW-1185">Reference proteome</keyword>
<evidence type="ECO:0000313" key="1">
    <source>
        <dbReference type="EMBL" id="MBB3984514.1"/>
    </source>
</evidence>
<dbReference type="Proteomes" id="UP000541426">
    <property type="component" value="Unassembled WGS sequence"/>
</dbReference>
<evidence type="ECO:0000313" key="2">
    <source>
        <dbReference type="Proteomes" id="UP000541426"/>
    </source>
</evidence>
<reference evidence="1 2" key="1">
    <citation type="submission" date="2020-08" db="EMBL/GenBank/DDBJ databases">
        <title>Genomic Encyclopedia of Type Strains, Phase IV (KMG-IV): sequencing the most valuable type-strain genomes for metagenomic binning, comparative biology and taxonomic classification.</title>
        <authorList>
            <person name="Goeker M."/>
        </authorList>
    </citation>
    <scope>NUCLEOTIDE SEQUENCE [LARGE SCALE GENOMIC DNA]</scope>
    <source>
        <strain evidence="1 2">DSM 102235</strain>
    </source>
</reference>
<accession>A0A7W6GSW0</accession>
<comment type="caution">
    <text evidence="1">The sequence shown here is derived from an EMBL/GenBank/DDBJ whole genome shotgun (WGS) entry which is preliminary data.</text>
</comment>
<dbReference type="RefSeq" id="WP_183963180.1">
    <property type="nucleotide sequence ID" value="NZ_BAABBZ010000014.1"/>
</dbReference>
<name>A0A7W6GSW0_9RHOB</name>
<gene>
    <name evidence="1" type="ORF">GGQ68_000830</name>
</gene>
<dbReference type="EMBL" id="JACIEJ010000002">
    <property type="protein sequence ID" value="MBB3984514.1"/>
    <property type="molecule type" value="Genomic_DNA"/>
</dbReference>
<organism evidence="1 2">
    <name type="scientific">Sagittula marina</name>
    <dbReference type="NCBI Taxonomy" id="943940"/>
    <lineage>
        <taxon>Bacteria</taxon>
        <taxon>Pseudomonadati</taxon>
        <taxon>Pseudomonadota</taxon>
        <taxon>Alphaproteobacteria</taxon>
        <taxon>Rhodobacterales</taxon>
        <taxon>Roseobacteraceae</taxon>
        <taxon>Sagittula</taxon>
    </lineage>
</organism>